<proteinExistence type="predicted"/>
<gene>
    <name evidence="1" type="ORF">CPAG_01182</name>
</gene>
<dbReference type="AlphaFoldDB" id="A0A0J6F6C8"/>
<organism evidence="1 2">
    <name type="scientific">Coccidioides posadasii RMSCC 3488</name>
    <dbReference type="NCBI Taxonomy" id="454284"/>
    <lineage>
        <taxon>Eukaryota</taxon>
        <taxon>Fungi</taxon>
        <taxon>Dikarya</taxon>
        <taxon>Ascomycota</taxon>
        <taxon>Pezizomycotina</taxon>
        <taxon>Eurotiomycetes</taxon>
        <taxon>Eurotiomycetidae</taxon>
        <taxon>Onygenales</taxon>
        <taxon>Onygenaceae</taxon>
        <taxon>Coccidioides</taxon>
    </lineage>
</organism>
<protein>
    <recommendedName>
        <fullName evidence="3">DDE-1 domain-containing protein</fullName>
    </recommendedName>
</protein>
<dbReference type="EMBL" id="DS268109">
    <property type="protein sequence ID" value="KMM64830.1"/>
    <property type="molecule type" value="Genomic_DNA"/>
</dbReference>
<reference evidence="2" key="2">
    <citation type="journal article" date="2009" name="Genome Res.">
        <title>Comparative genomic analyses of the human fungal pathogens Coccidioides and their relatives.</title>
        <authorList>
            <person name="Sharpton T.J."/>
            <person name="Stajich J.E."/>
            <person name="Rounsley S.D."/>
            <person name="Gardner M.J."/>
            <person name="Wortman J.R."/>
            <person name="Jordar V.S."/>
            <person name="Maiti R."/>
            <person name="Kodira C.D."/>
            <person name="Neafsey D.E."/>
            <person name="Zeng Q."/>
            <person name="Hung C.-Y."/>
            <person name="McMahan C."/>
            <person name="Muszewska A."/>
            <person name="Grynberg M."/>
            <person name="Mandel M.A."/>
            <person name="Kellner E.M."/>
            <person name="Barker B.M."/>
            <person name="Galgiani J.N."/>
            <person name="Orbach M.J."/>
            <person name="Kirkland T.N."/>
            <person name="Cole G.T."/>
            <person name="Henn M.R."/>
            <person name="Birren B.W."/>
            <person name="Taylor J.W."/>
        </authorList>
    </citation>
    <scope>NUCLEOTIDE SEQUENCE [LARGE SCALE GENOMIC DNA]</scope>
    <source>
        <strain evidence="2">RMSCC 3488</strain>
    </source>
</reference>
<evidence type="ECO:0000313" key="1">
    <source>
        <dbReference type="EMBL" id="KMM64830.1"/>
    </source>
</evidence>
<evidence type="ECO:0000313" key="2">
    <source>
        <dbReference type="Proteomes" id="UP000054567"/>
    </source>
</evidence>
<name>A0A0J6F6C8_COCPO</name>
<sequence length="101" mass="11500">MANHLLAICDSTSPPLRVGKNWVSNLIKCCTELKCRHSRHYNYERAKCEDRKVIQDWFKTLGDIIAEHGIPMEDIYNFDETGFAMGLCATIKVITSAECYG</sequence>
<dbReference type="Proteomes" id="UP000054567">
    <property type="component" value="Unassembled WGS sequence"/>
</dbReference>
<accession>A0A0J6F6C8</accession>
<reference evidence="2" key="3">
    <citation type="journal article" date="2010" name="Genome Res.">
        <title>Population genomic sequencing of Coccidioides fungi reveals recent hybridization and transposon control.</title>
        <authorList>
            <person name="Neafsey D.E."/>
            <person name="Barker B.M."/>
            <person name="Sharpton T.J."/>
            <person name="Stajich J.E."/>
            <person name="Park D.J."/>
            <person name="Whiston E."/>
            <person name="Hung C.-Y."/>
            <person name="McMahan C."/>
            <person name="White J."/>
            <person name="Sykes S."/>
            <person name="Heiman D."/>
            <person name="Young S."/>
            <person name="Zeng Q."/>
            <person name="Abouelleil A."/>
            <person name="Aftuck L."/>
            <person name="Bessette D."/>
            <person name="Brown A."/>
            <person name="FitzGerald M."/>
            <person name="Lui A."/>
            <person name="Macdonald J.P."/>
            <person name="Priest M."/>
            <person name="Orbach M.J."/>
            <person name="Galgiani J.N."/>
            <person name="Kirkland T.N."/>
            <person name="Cole G.T."/>
            <person name="Birren B.W."/>
            <person name="Henn M.R."/>
            <person name="Taylor J.W."/>
            <person name="Rounsley S.D."/>
        </authorList>
    </citation>
    <scope>NUCLEOTIDE SEQUENCE [LARGE SCALE GENOMIC DNA]</scope>
    <source>
        <strain evidence="2">RMSCC 3488</strain>
    </source>
</reference>
<dbReference type="VEuPathDB" id="FungiDB:CPAG_01182"/>
<reference evidence="1 2" key="1">
    <citation type="submission" date="2007-06" db="EMBL/GenBank/DDBJ databases">
        <title>The Genome Sequence of Coccidioides posadasii RMSCC_3488.</title>
        <authorList>
            <consortium name="Coccidioides Genome Resources Consortium"/>
            <consortium name="The Broad Institute Genome Sequencing Platform"/>
            <person name="Henn M.R."/>
            <person name="Sykes S."/>
            <person name="Young S."/>
            <person name="Jaffe D."/>
            <person name="Berlin A."/>
            <person name="Alvarez P."/>
            <person name="Butler J."/>
            <person name="Gnerre S."/>
            <person name="Grabherr M."/>
            <person name="Mauceli E."/>
            <person name="Brockman W."/>
            <person name="Kodira C."/>
            <person name="Alvarado L."/>
            <person name="Zeng Q."/>
            <person name="Crawford M."/>
            <person name="Antoine C."/>
            <person name="Devon K."/>
            <person name="Galgiani J."/>
            <person name="Orsborn K."/>
            <person name="Lewis M.L."/>
            <person name="Nusbaum C."/>
            <person name="Galagan J."/>
            <person name="Birren B."/>
        </authorList>
    </citation>
    <scope>NUCLEOTIDE SEQUENCE [LARGE SCALE GENOMIC DNA]</scope>
    <source>
        <strain evidence="1 2">RMSCC 3488</strain>
    </source>
</reference>
<evidence type="ECO:0008006" key="3">
    <source>
        <dbReference type="Google" id="ProtNLM"/>
    </source>
</evidence>